<sequence length="50" mass="5828">MRKKYDESFHTIPFYGNGLLDELVALDKRVFPHDTVLRKQTPSRHTAGQL</sequence>
<evidence type="ECO:0000313" key="2">
    <source>
        <dbReference type="Proteomes" id="UP000516304"/>
    </source>
</evidence>
<organism evidence="1 2">
    <name type="scientific">Thermococcus camini</name>
    <dbReference type="NCBI Taxonomy" id="2016373"/>
    <lineage>
        <taxon>Archaea</taxon>
        <taxon>Methanobacteriati</taxon>
        <taxon>Methanobacteriota</taxon>
        <taxon>Thermococci</taxon>
        <taxon>Thermococcales</taxon>
        <taxon>Thermococcaceae</taxon>
        <taxon>Thermococcus</taxon>
    </lineage>
</organism>
<reference evidence="1 2" key="1">
    <citation type="submission" date="2020-09" db="EMBL/GenBank/DDBJ databases">
        <authorList>
            <person name="Courtine D."/>
        </authorList>
    </citation>
    <scope>NUCLEOTIDE SEQUENCE [LARGE SCALE GENOMIC DNA]</scope>
    <source>
        <strain evidence="1 2">IRI35c</strain>
    </source>
</reference>
<dbReference type="KEGG" id="tcq:TIRI35C_1318"/>
<dbReference type="EMBL" id="LR881183">
    <property type="protein sequence ID" value="CAD5244472.1"/>
    <property type="molecule type" value="Genomic_DNA"/>
</dbReference>
<proteinExistence type="predicted"/>
<name>A0A7G2D7Y4_9EURY</name>
<dbReference type="Proteomes" id="UP000516304">
    <property type="component" value="Chromosome TIRI35C"/>
</dbReference>
<accession>A0A7G2D7Y4</accession>
<dbReference type="AlphaFoldDB" id="A0A7G2D7Y4"/>
<gene>
    <name evidence="1" type="ORF">TIRI35C_1318</name>
</gene>
<keyword evidence="2" id="KW-1185">Reference proteome</keyword>
<evidence type="ECO:0000313" key="1">
    <source>
        <dbReference type="EMBL" id="CAD5244472.1"/>
    </source>
</evidence>
<protein>
    <submittedName>
        <fullName evidence="1">Uncharacterized protein</fullName>
    </submittedName>
</protein>